<dbReference type="Proteomes" id="UP000516421">
    <property type="component" value="Chromosome"/>
</dbReference>
<dbReference type="EMBL" id="CP061538">
    <property type="protein sequence ID" value="QNV39688.1"/>
    <property type="molecule type" value="Genomic_DNA"/>
</dbReference>
<dbReference type="Pfam" id="PF03992">
    <property type="entry name" value="ABM"/>
    <property type="match status" value="1"/>
</dbReference>
<evidence type="ECO:0000313" key="3">
    <source>
        <dbReference type="Proteomes" id="UP000516421"/>
    </source>
</evidence>
<dbReference type="Gene3D" id="3.30.70.100">
    <property type="match status" value="1"/>
</dbReference>
<dbReference type="SUPFAM" id="SSF54909">
    <property type="entry name" value="Dimeric alpha+beta barrel"/>
    <property type="match status" value="1"/>
</dbReference>
<dbReference type="GO" id="GO:0004497">
    <property type="term" value="F:monooxygenase activity"/>
    <property type="evidence" value="ECO:0007669"/>
    <property type="project" value="UniProtKB-KW"/>
</dbReference>
<sequence>MIGVIAKASVNSEAVEAFEKSAQQLVDTTRAQDAGCLSYDFGAIVEEGSEGEYAFLERWESQEALDAHSNSVHFKEAMSEWEKYLSEPLEVRTYEF</sequence>
<feature type="domain" description="ABM" evidence="1">
    <location>
        <begin position="2"/>
        <end position="96"/>
    </location>
</feature>
<dbReference type="PANTHER" id="PTHR33336:SF3">
    <property type="entry name" value="ABM DOMAIN-CONTAINING PROTEIN"/>
    <property type="match status" value="1"/>
</dbReference>
<dbReference type="InterPro" id="IPR011008">
    <property type="entry name" value="Dimeric_a/b-barrel"/>
</dbReference>
<evidence type="ECO:0000259" key="1">
    <source>
        <dbReference type="PROSITE" id="PS51725"/>
    </source>
</evidence>
<proteinExistence type="predicted"/>
<reference evidence="2 3" key="1">
    <citation type="submission" date="2020-09" db="EMBL/GenBank/DDBJ databases">
        <title>Investigation of environmental microbe.</title>
        <authorList>
            <person name="Ou Y."/>
            <person name="Kang Q."/>
        </authorList>
    </citation>
    <scope>NUCLEOTIDE SEQUENCE [LARGE SCALE GENOMIC DNA]</scope>
    <source>
        <strain evidence="2 3">KJZ-9</strain>
    </source>
</reference>
<dbReference type="KEGG" id="rama:IDM48_10065"/>
<evidence type="ECO:0000313" key="2">
    <source>
        <dbReference type="EMBL" id="QNV39688.1"/>
    </source>
</evidence>
<dbReference type="PANTHER" id="PTHR33336">
    <property type="entry name" value="QUINOL MONOOXYGENASE YGIN-RELATED"/>
    <property type="match status" value="1"/>
</dbReference>
<keyword evidence="3" id="KW-1185">Reference proteome</keyword>
<dbReference type="AlphaFoldDB" id="A0A7H2BJ42"/>
<dbReference type="RefSeq" id="WP_190617250.1">
    <property type="nucleotide sequence ID" value="NZ_CP061538.1"/>
</dbReference>
<protein>
    <submittedName>
        <fullName evidence="2">Antibiotic biosynthesis monooxygenase</fullName>
    </submittedName>
</protein>
<organism evidence="2 3">
    <name type="scientific">Rothia amarae</name>
    <dbReference type="NCBI Taxonomy" id="169480"/>
    <lineage>
        <taxon>Bacteria</taxon>
        <taxon>Bacillati</taxon>
        <taxon>Actinomycetota</taxon>
        <taxon>Actinomycetes</taxon>
        <taxon>Micrococcales</taxon>
        <taxon>Micrococcaceae</taxon>
        <taxon>Rothia</taxon>
    </lineage>
</organism>
<dbReference type="InterPro" id="IPR050744">
    <property type="entry name" value="AI-2_Isomerase_LsrG"/>
</dbReference>
<accession>A0A7H2BJ42</accession>
<dbReference type="PROSITE" id="PS51725">
    <property type="entry name" value="ABM"/>
    <property type="match status" value="1"/>
</dbReference>
<name>A0A7H2BJ42_9MICC</name>
<keyword evidence="2" id="KW-0503">Monooxygenase</keyword>
<gene>
    <name evidence="2" type="ORF">IDM48_10065</name>
</gene>
<keyword evidence="2" id="KW-0560">Oxidoreductase</keyword>
<dbReference type="InterPro" id="IPR007138">
    <property type="entry name" value="ABM_dom"/>
</dbReference>